<organism evidence="1 2">
    <name type="scientific">Prorocentrum cordatum</name>
    <dbReference type="NCBI Taxonomy" id="2364126"/>
    <lineage>
        <taxon>Eukaryota</taxon>
        <taxon>Sar</taxon>
        <taxon>Alveolata</taxon>
        <taxon>Dinophyceae</taxon>
        <taxon>Prorocentrales</taxon>
        <taxon>Prorocentraceae</taxon>
        <taxon>Prorocentrum</taxon>
    </lineage>
</organism>
<evidence type="ECO:0000313" key="1">
    <source>
        <dbReference type="EMBL" id="CAK0878988.1"/>
    </source>
</evidence>
<dbReference type="Proteomes" id="UP001189429">
    <property type="component" value="Unassembled WGS sequence"/>
</dbReference>
<feature type="non-terminal residue" evidence="1">
    <location>
        <position position="1"/>
    </location>
</feature>
<accession>A0ABN9VZ64</accession>
<gene>
    <name evidence="1" type="ORF">PCOR1329_LOCUS62565</name>
</gene>
<name>A0ABN9VZ64_9DINO</name>
<comment type="caution">
    <text evidence="1">The sequence shown here is derived from an EMBL/GenBank/DDBJ whole genome shotgun (WGS) entry which is preliminary data.</text>
</comment>
<evidence type="ECO:0000313" key="2">
    <source>
        <dbReference type="Proteomes" id="UP001189429"/>
    </source>
</evidence>
<protein>
    <submittedName>
        <fullName evidence="1">Uncharacterized protein</fullName>
    </submittedName>
</protein>
<sequence>PTSAPLRGLFARAPPEKGSLGVARAGARWPLNRRSPRTTRPTCPTDRTRDIFYVCKKALESLKEKLKAGGEVSQDLVNELTFPEKLADEEMMVPVDMRGVGEEFDDVESMVEKLGPKGTAEAFVKAREYFEANKDKESPRTRGHSR</sequence>
<dbReference type="EMBL" id="CAUYUJ010017909">
    <property type="protein sequence ID" value="CAK0878988.1"/>
    <property type="molecule type" value="Genomic_DNA"/>
</dbReference>
<reference evidence="1" key="1">
    <citation type="submission" date="2023-10" db="EMBL/GenBank/DDBJ databases">
        <authorList>
            <person name="Chen Y."/>
            <person name="Shah S."/>
            <person name="Dougan E. K."/>
            <person name="Thang M."/>
            <person name="Chan C."/>
        </authorList>
    </citation>
    <scope>NUCLEOTIDE SEQUENCE [LARGE SCALE GENOMIC DNA]</scope>
</reference>
<proteinExistence type="predicted"/>
<keyword evidence="2" id="KW-1185">Reference proteome</keyword>